<dbReference type="InterPro" id="IPR008428">
    <property type="entry name" value="Chond_GalNAc"/>
</dbReference>
<dbReference type="Ensembl" id="ENSDCDT00010025747.1">
    <property type="protein sequence ID" value="ENSDCDP00010022167.1"/>
    <property type="gene ID" value="ENSDCDG00010012198.1"/>
</dbReference>
<sequence>ELRHRIGSLSQFSRRERVREKTIFKCPSFLSRLLTIKHNGRANLHVFEDWCGGSIKDLRRNLHFPTYPHVRSTVHKLALAPRWHDYGLRLFGYLHPPSDGEFVFAVGSDDNSEFWLSSDETPSSLKLQAYVGETGAEWTAPGEFEKYSSQVSKPIKLLAKQKYYFELLHKQDDKGTDHVEVGWKLKDSMSPFSVVDSQHISLYCNESFLKMSDVSHIPQTEASHTNSKFAQATPHGADMLRDDPRDTFHQIPLLDPSHLVDVLPACQVESRFSMKGYSLSRYQGLQFVRLTHVYPNDFTRLTHMEQMNKCFYRAVYSPRFGFALSMQLDGQKDHQMFRGQINTVHHSLPLLSASSWPGDLLTILFCLCRGQLEAEGRDSRVNTGAAQLHPAGLQNPSQAEDQAAKETSRLRERLQMAAPRHKYHWWGYEKAQEILYDPEVNWAQTFKMTPMDLQKWRDDWLDLSCNVSGNILLGESEALALVSVFMEKLNSRSHRQYTLYSIVNVEKRVSRMQSSRYLLELELLDGRGQKVRLSQYVKFERSHFQLSKKEPLCWPQRFQWNPNATVHFIVPVKNQARWVQQFISDMEELYTLTSDKNFNVIITDFNSTDMDVHQTLRNSRLPRCTIRSDKMQKSDEHSIIFLCDLHIHFPAGFVDTIRRHCVESSLVFAPVVIRLNCGATPQEPDGYWEMNGFGLLGIYKSDLVALGGMNTEEFKNRWGGEDWELLDRIIEAGLDVDRLHIRNFHHYYHSKRGMWNRRILPMD</sequence>
<dbReference type="InterPro" id="IPR037524">
    <property type="entry name" value="PA14/GLEYA"/>
</dbReference>
<dbReference type="InterPro" id="IPR011658">
    <property type="entry name" value="PA14_dom"/>
</dbReference>
<dbReference type="Gene3D" id="3.90.550.10">
    <property type="entry name" value="Spore Coat Polysaccharide Biosynthesis Protein SpsA, Chain A"/>
    <property type="match status" value="1"/>
</dbReference>
<evidence type="ECO:0000256" key="8">
    <source>
        <dbReference type="ARBA" id="ARBA00023136"/>
    </source>
</evidence>
<dbReference type="SMART" id="SM00758">
    <property type="entry name" value="PA14"/>
    <property type="match status" value="1"/>
</dbReference>
<comment type="function">
    <text evidence="9">Transfers N-acetylgalactosamine (GalNAc) from UDP-GalNAc to N-acetylglucosamine-beta-benzyl with a beta-1,4-linkage to form N,N'-diacetyllactosediamine, GalNAc-beta-1,4-GlcNAc structures in N-linked glycans and probably O-linked glycans.</text>
</comment>
<reference evidence="12" key="2">
    <citation type="submission" date="2025-09" db="UniProtKB">
        <authorList>
            <consortium name="Ensembl"/>
        </authorList>
    </citation>
    <scope>IDENTIFICATION</scope>
</reference>
<organism evidence="12 13">
    <name type="scientific">Denticeps clupeoides</name>
    <name type="common">denticle herring</name>
    <dbReference type="NCBI Taxonomy" id="299321"/>
    <lineage>
        <taxon>Eukaryota</taxon>
        <taxon>Metazoa</taxon>
        <taxon>Chordata</taxon>
        <taxon>Craniata</taxon>
        <taxon>Vertebrata</taxon>
        <taxon>Euteleostomi</taxon>
        <taxon>Actinopterygii</taxon>
        <taxon>Neopterygii</taxon>
        <taxon>Teleostei</taxon>
        <taxon>Clupei</taxon>
        <taxon>Clupeiformes</taxon>
        <taxon>Denticipitoidei</taxon>
        <taxon>Denticipitidae</taxon>
        <taxon>Denticeps</taxon>
    </lineage>
</organism>
<keyword evidence="8" id="KW-0472">Membrane</keyword>
<dbReference type="SUPFAM" id="SSF56988">
    <property type="entry name" value="Anthrax protective antigen"/>
    <property type="match status" value="1"/>
</dbReference>
<dbReference type="Proteomes" id="UP000694580">
    <property type="component" value="Unplaced"/>
</dbReference>
<evidence type="ECO:0000256" key="1">
    <source>
        <dbReference type="ARBA" id="ARBA00004447"/>
    </source>
</evidence>
<accession>A0AAY4BNS4</accession>
<dbReference type="GeneTree" id="ENSGT01050000244857"/>
<gene>
    <name evidence="12" type="primary">b4galnt3b</name>
</gene>
<feature type="region of interest" description="Disordered" evidence="10">
    <location>
        <begin position="388"/>
        <end position="409"/>
    </location>
</feature>
<dbReference type="Pfam" id="PF05679">
    <property type="entry name" value="CHGN"/>
    <property type="match status" value="1"/>
</dbReference>
<evidence type="ECO:0000256" key="10">
    <source>
        <dbReference type="SAM" id="MobiDB-lite"/>
    </source>
</evidence>
<reference evidence="12" key="1">
    <citation type="submission" date="2025-08" db="UniProtKB">
        <authorList>
            <consortium name="Ensembl"/>
        </authorList>
    </citation>
    <scope>IDENTIFICATION</scope>
</reference>
<keyword evidence="5 9" id="KW-0735">Signal-anchor</keyword>
<evidence type="ECO:0000256" key="2">
    <source>
        <dbReference type="ARBA" id="ARBA00009239"/>
    </source>
</evidence>
<keyword evidence="6" id="KW-1133">Transmembrane helix</keyword>
<dbReference type="SUPFAM" id="SSF53448">
    <property type="entry name" value="Nucleotide-diphospho-sugar transferases"/>
    <property type="match status" value="1"/>
</dbReference>
<evidence type="ECO:0000256" key="9">
    <source>
        <dbReference type="RuleBase" id="RU364016"/>
    </source>
</evidence>
<dbReference type="PANTHER" id="PTHR12369">
    <property type="entry name" value="CHONDROITIN SYNTHASE"/>
    <property type="match status" value="1"/>
</dbReference>
<evidence type="ECO:0000313" key="12">
    <source>
        <dbReference type="Ensembl" id="ENSDCDP00010022167.1"/>
    </source>
</evidence>
<evidence type="ECO:0000256" key="3">
    <source>
        <dbReference type="ARBA" id="ARBA00022679"/>
    </source>
</evidence>
<evidence type="ECO:0000256" key="7">
    <source>
        <dbReference type="ARBA" id="ARBA00023034"/>
    </source>
</evidence>
<name>A0AAY4BNS4_9TELE</name>
<dbReference type="InterPro" id="IPR051227">
    <property type="entry name" value="CS_glycosyltransferase"/>
</dbReference>
<keyword evidence="3 9" id="KW-0808">Transferase</keyword>
<dbReference type="GO" id="GO:0032580">
    <property type="term" value="C:Golgi cisterna membrane"/>
    <property type="evidence" value="ECO:0007669"/>
    <property type="project" value="UniProtKB-SubCell"/>
</dbReference>
<evidence type="ECO:0000259" key="11">
    <source>
        <dbReference type="PROSITE" id="PS51820"/>
    </source>
</evidence>
<keyword evidence="7 9" id="KW-0333">Golgi apparatus</keyword>
<comment type="subcellular location">
    <subcellularLocation>
        <location evidence="1 9">Golgi apparatus</location>
        <location evidence="1 9">Golgi stack membrane</location>
        <topology evidence="1 9">Single-pass type II membrane protein</topology>
    </subcellularLocation>
</comment>
<dbReference type="Pfam" id="PF07691">
    <property type="entry name" value="PA14"/>
    <property type="match status" value="1"/>
</dbReference>
<dbReference type="GO" id="GO:0033842">
    <property type="term" value="F:N-acetyl-beta-glucosaminyl-derivative 4-beta-N-acetylgalactosaminyltransferase activity"/>
    <property type="evidence" value="ECO:0007669"/>
    <property type="project" value="UniProtKB-EC"/>
</dbReference>
<comment type="similarity">
    <text evidence="2 9">Belongs to the chondroitin N-acetylgalactosaminyltransferase family.</text>
</comment>
<dbReference type="InterPro" id="IPR029044">
    <property type="entry name" value="Nucleotide-diphossugar_trans"/>
</dbReference>
<keyword evidence="4" id="KW-0812">Transmembrane</keyword>
<dbReference type="EC" id="2.4.1.244" evidence="9"/>
<evidence type="ECO:0000256" key="4">
    <source>
        <dbReference type="ARBA" id="ARBA00022692"/>
    </source>
</evidence>
<feature type="domain" description="PA14" evidence="11">
    <location>
        <begin position="37"/>
        <end position="199"/>
    </location>
</feature>
<keyword evidence="13" id="KW-1185">Reference proteome</keyword>
<evidence type="ECO:0000313" key="13">
    <source>
        <dbReference type="Proteomes" id="UP000694580"/>
    </source>
</evidence>
<dbReference type="AlphaFoldDB" id="A0AAY4BNS4"/>
<comment type="catalytic activity">
    <reaction evidence="9">
        <text>an N-acetyl-beta-D-glucosaminyl derivative + UDP-N-acetyl-alpha-D-galactosamine = an N-acetyl-beta-D-galactosaminyl-(1-&gt;4)-N-acetyl-beta-D-glucosaminyl derivative + UDP + H(+)</text>
        <dbReference type="Rhea" id="RHEA:20493"/>
        <dbReference type="ChEBI" id="CHEBI:15378"/>
        <dbReference type="ChEBI" id="CHEBI:58223"/>
        <dbReference type="ChEBI" id="CHEBI:61631"/>
        <dbReference type="ChEBI" id="CHEBI:67138"/>
        <dbReference type="ChEBI" id="CHEBI:138027"/>
        <dbReference type="EC" id="2.4.1.244"/>
    </reaction>
</comment>
<evidence type="ECO:0000256" key="5">
    <source>
        <dbReference type="ARBA" id="ARBA00022968"/>
    </source>
</evidence>
<dbReference type="PANTHER" id="PTHR12369:SF15">
    <property type="entry name" value="BETA-1,4-N-ACETYLGALACTOSAMINYLTRANSFERASE 3"/>
    <property type="match status" value="1"/>
</dbReference>
<proteinExistence type="inferred from homology"/>
<protein>
    <recommendedName>
        <fullName evidence="9">Beta-1,4-N-acetylgalactosaminyltransferase</fullName>
        <ecNumber evidence="9">2.4.1.244</ecNumber>
    </recommendedName>
</protein>
<dbReference type="PROSITE" id="PS51820">
    <property type="entry name" value="PA14"/>
    <property type="match status" value="1"/>
</dbReference>
<evidence type="ECO:0000256" key="6">
    <source>
        <dbReference type="ARBA" id="ARBA00022989"/>
    </source>
</evidence>